<dbReference type="PANTHER" id="PTHR31987">
    <property type="entry name" value="GLUTAMINASE A-RELATED"/>
    <property type="match status" value="1"/>
</dbReference>
<feature type="compositionally biased region" description="Polar residues" evidence="1">
    <location>
        <begin position="532"/>
        <end position="545"/>
    </location>
</feature>
<organism evidence="3 4">
    <name type="scientific">Paramicrosporidium saccamoebae</name>
    <dbReference type="NCBI Taxonomy" id="1246581"/>
    <lineage>
        <taxon>Eukaryota</taxon>
        <taxon>Fungi</taxon>
        <taxon>Fungi incertae sedis</taxon>
        <taxon>Cryptomycota</taxon>
        <taxon>Cryptomycota incertae sedis</taxon>
        <taxon>Paramicrosporidium</taxon>
    </lineage>
</organism>
<dbReference type="CDD" id="cd00590">
    <property type="entry name" value="RRM_SF"/>
    <property type="match status" value="1"/>
</dbReference>
<sequence>ASPAATKEQATRTINDDVRLDASITKSTYLGQRRQHSGNSNRDTTDKDVVVTETVARVEQLQIETRLPEQKPVEPVTQATQCVESSAATISSTDLEAPTSEIKMNGSDSQLDKLRQSTSHPAPVLATKSSHKNLTAQAPTALRCELQGQIQKVIVTSGIDGKLSLLNDLAKRWGARAIIHTGNFGFYDANNLRFVASREIGQEKANSLSDEEVKSLVTTQGLLSEFPDFVSGVKRLDVPVYVVWGQYEDFAVIEKLKRGVYHVPNLYILDHRNSFAISSGSTTLRLFGLGGSFSYPKLFDVGLGNDSVSGGDGKMWATLVQLGELLDLAEKYEDLNEVRVFISQVNPSKEPLAHFVATAIRAEYSVSTGDTTICSIFNDRAIHTVQTLNAFMKPTKEDIKSMWDQIYFACNEKFTNVQRKSCQKFISCIEKSYITEEILHRCTHINMCSIQYGEAKLCLSKEKISIESGHVRDTLNVFAGGSLKLASNTLAGSSSKLASDAPFSNTCKSTSDIFVGGSSKSVSDALASDSSKSTSDVLVNNSPKSMSDVPAGDSSKLAPDLPVNGSSSPASSTNPSGENLTSSVDPLFSALPSATSRPEESSSFYMDRRGSSNPDLSCILKNLPRDISGAELDEECLSKYDIESINFRSPRNEVALVTFKSVEERNRAMSELTDTMVRGRTIFVAIPHAR</sequence>
<dbReference type="InterPro" id="IPR052743">
    <property type="entry name" value="Glutaminase_GtaA"/>
</dbReference>
<accession>A0A2H9TID9</accession>
<keyword evidence="4" id="KW-1185">Reference proteome</keyword>
<dbReference type="Proteomes" id="UP000240830">
    <property type="component" value="Unassembled WGS sequence"/>
</dbReference>
<dbReference type="InterPro" id="IPR000504">
    <property type="entry name" value="RRM_dom"/>
</dbReference>
<feature type="domain" description="RRM" evidence="2">
    <location>
        <begin position="617"/>
        <end position="685"/>
    </location>
</feature>
<dbReference type="SUPFAM" id="SSF56300">
    <property type="entry name" value="Metallo-dependent phosphatases"/>
    <property type="match status" value="1"/>
</dbReference>
<comment type="caution">
    <text evidence="3">The sequence shown here is derived from an EMBL/GenBank/DDBJ whole genome shotgun (WGS) entry which is preliminary data.</text>
</comment>
<feature type="region of interest" description="Disordered" evidence="1">
    <location>
        <begin position="532"/>
        <end position="610"/>
    </location>
</feature>
<dbReference type="InterPro" id="IPR012677">
    <property type="entry name" value="Nucleotide-bd_a/b_plait_sf"/>
</dbReference>
<evidence type="ECO:0000259" key="2">
    <source>
        <dbReference type="SMART" id="SM00360"/>
    </source>
</evidence>
<evidence type="ECO:0000313" key="4">
    <source>
        <dbReference type="Proteomes" id="UP000240830"/>
    </source>
</evidence>
<dbReference type="EMBL" id="MTSL01000173">
    <property type="protein sequence ID" value="PJF17485.1"/>
    <property type="molecule type" value="Genomic_DNA"/>
</dbReference>
<name>A0A2H9TID9_9FUNG</name>
<feature type="non-terminal residue" evidence="3">
    <location>
        <position position="1"/>
    </location>
</feature>
<dbReference type="AlphaFoldDB" id="A0A2H9TID9"/>
<gene>
    <name evidence="3" type="ORF">PSACC_02700</name>
</gene>
<feature type="region of interest" description="Disordered" evidence="1">
    <location>
        <begin position="25"/>
        <end position="48"/>
    </location>
</feature>
<dbReference type="SMART" id="SM00360">
    <property type="entry name" value="RRM"/>
    <property type="match status" value="1"/>
</dbReference>
<feature type="compositionally biased region" description="Polar residues" evidence="1">
    <location>
        <begin position="592"/>
        <end position="604"/>
    </location>
</feature>
<proteinExistence type="predicted"/>
<evidence type="ECO:0000256" key="1">
    <source>
        <dbReference type="SAM" id="MobiDB-lite"/>
    </source>
</evidence>
<dbReference type="GO" id="GO:0003723">
    <property type="term" value="F:RNA binding"/>
    <property type="evidence" value="ECO:0007669"/>
    <property type="project" value="InterPro"/>
</dbReference>
<feature type="compositionally biased region" description="Polar residues" evidence="1">
    <location>
        <begin position="77"/>
        <end position="94"/>
    </location>
</feature>
<protein>
    <recommendedName>
        <fullName evidence="2">RRM domain-containing protein</fullName>
    </recommendedName>
</protein>
<dbReference type="Gene3D" id="3.30.70.330">
    <property type="match status" value="1"/>
</dbReference>
<evidence type="ECO:0000313" key="3">
    <source>
        <dbReference type="EMBL" id="PJF17485.1"/>
    </source>
</evidence>
<feature type="region of interest" description="Disordered" evidence="1">
    <location>
        <begin position="69"/>
        <end position="132"/>
    </location>
</feature>
<dbReference type="SUPFAM" id="SSF54928">
    <property type="entry name" value="RNA-binding domain, RBD"/>
    <property type="match status" value="1"/>
</dbReference>
<dbReference type="PANTHER" id="PTHR31987:SF11">
    <property type="entry name" value="DUF2433 DOMAIN-CONTAINING PROTEIN"/>
    <property type="match status" value="1"/>
</dbReference>
<dbReference type="STRING" id="1246581.A0A2H9TID9"/>
<dbReference type="InterPro" id="IPR035979">
    <property type="entry name" value="RBD_domain_sf"/>
</dbReference>
<reference evidence="3 4" key="1">
    <citation type="submission" date="2016-10" db="EMBL/GenBank/DDBJ databases">
        <title>The genome of Paramicrosporidium saccamoebae is the missing link in understanding Cryptomycota and Microsporidia evolution.</title>
        <authorList>
            <person name="Quandt C.A."/>
            <person name="Beaudet D."/>
            <person name="Corsaro D."/>
            <person name="Michel R."/>
            <person name="Corradi N."/>
            <person name="James T."/>
        </authorList>
    </citation>
    <scope>NUCLEOTIDE SEQUENCE [LARGE SCALE GENOMIC DNA]</scope>
    <source>
        <strain evidence="3 4">KSL3</strain>
    </source>
</reference>
<dbReference type="OrthoDB" id="3918848at2759"/>
<dbReference type="InterPro" id="IPR029052">
    <property type="entry name" value="Metallo-depent_PP-like"/>
</dbReference>
<feature type="compositionally biased region" description="Low complexity" evidence="1">
    <location>
        <begin position="564"/>
        <end position="577"/>
    </location>
</feature>